<accession>A0ACC1MMM9</accession>
<evidence type="ECO:0000313" key="2">
    <source>
        <dbReference type="Proteomes" id="UP001143856"/>
    </source>
</evidence>
<name>A0ACC1MMM9_9PEZI</name>
<comment type="caution">
    <text evidence="1">The sequence shown here is derived from an EMBL/GenBank/DDBJ whole genome shotgun (WGS) entry which is preliminary data.</text>
</comment>
<dbReference type="Proteomes" id="UP001143856">
    <property type="component" value="Unassembled WGS sequence"/>
</dbReference>
<proteinExistence type="predicted"/>
<sequence length="178" mass="19281">MRVFSTLRNATAEALYTIVNEHPEAFASLRGVDDNGNEVKIEKSESAGSAIRDITARPNFVQVAMSTSTTAKSQSSSEGSQHANIPSSTTIAGGNDASVFVVKEEDPEIPWPQRIALLEPDVNSRFGTHLGGIPEPTYVFWGKYKISSFGLKMEARRADGAAVKVSVHLKNLRKPTYG</sequence>
<organism evidence="1 2">
    <name type="scientific">Xylaria curta</name>
    <dbReference type="NCBI Taxonomy" id="42375"/>
    <lineage>
        <taxon>Eukaryota</taxon>
        <taxon>Fungi</taxon>
        <taxon>Dikarya</taxon>
        <taxon>Ascomycota</taxon>
        <taxon>Pezizomycotina</taxon>
        <taxon>Sordariomycetes</taxon>
        <taxon>Xylariomycetidae</taxon>
        <taxon>Xylariales</taxon>
        <taxon>Xylariaceae</taxon>
        <taxon>Xylaria</taxon>
    </lineage>
</organism>
<protein>
    <submittedName>
        <fullName evidence="1">Uncharacterized protein</fullName>
    </submittedName>
</protein>
<keyword evidence="2" id="KW-1185">Reference proteome</keyword>
<gene>
    <name evidence="1" type="ORF">NUW58_g10343</name>
</gene>
<dbReference type="EMBL" id="JAPDGR010004515">
    <property type="protein sequence ID" value="KAJ2967891.1"/>
    <property type="molecule type" value="Genomic_DNA"/>
</dbReference>
<reference evidence="1" key="1">
    <citation type="submission" date="2022-10" db="EMBL/GenBank/DDBJ databases">
        <title>Genome Sequence of Xylaria curta.</title>
        <authorList>
            <person name="Buettner E."/>
        </authorList>
    </citation>
    <scope>NUCLEOTIDE SEQUENCE</scope>
    <source>
        <strain evidence="1">Babe10</strain>
    </source>
</reference>
<evidence type="ECO:0000313" key="1">
    <source>
        <dbReference type="EMBL" id="KAJ2967891.1"/>
    </source>
</evidence>